<dbReference type="Pfam" id="PF08281">
    <property type="entry name" value="Sigma70_r4_2"/>
    <property type="match status" value="1"/>
</dbReference>
<dbReference type="InterPro" id="IPR036388">
    <property type="entry name" value="WH-like_DNA-bd_sf"/>
</dbReference>
<name>A0A4U0NYR8_9SPHI</name>
<dbReference type="Gene3D" id="1.10.1740.10">
    <property type="match status" value="1"/>
</dbReference>
<dbReference type="AlphaFoldDB" id="A0A4U0NYR8"/>
<dbReference type="Gene3D" id="1.10.10.10">
    <property type="entry name" value="Winged helix-like DNA-binding domain superfamily/Winged helix DNA-binding domain"/>
    <property type="match status" value="1"/>
</dbReference>
<keyword evidence="2" id="KW-0805">Transcription regulation</keyword>
<evidence type="ECO:0000313" key="8">
    <source>
        <dbReference type="Proteomes" id="UP000306808"/>
    </source>
</evidence>
<reference evidence="7 8" key="1">
    <citation type="submission" date="2019-04" db="EMBL/GenBank/DDBJ databases">
        <title>Sphingobacterium olei sp. nov., isolated from oil-contaminated soil.</title>
        <authorList>
            <person name="Liu B."/>
        </authorList>
    </citation>
    <scope>NUCLEOTIDE SEQUENCE [LARGE SCALE GENOMIC DNA]</scope>
    <source>
        <strain evidence="7 8">HAL-9</strain>
    </source>
</reference>
<evidence type="ECO:0000313" key="7">
    <source>
        <dbReference type="EMBL" id="TJZ60021.1"/>
    </source>
</evidence>
<dbReference type="NCBIfam" id="TIGR02937">
    <property type="entry name" value="sigma70-ECF"/>
    <property type="match status" value="1"/>
</dbReference>
<feature type="domain" description="RNA polymerase sigma factor 70 region 4 type 2" evidence="6">
    <location>
        <begin position="131"/>
        <end position="183"/>
    </location>
</feature>
<accession>A0A4U0NYR8</accession>
<evidence type="ECO:0000256" key="4">
    <source>
        <dbReference type="ARBA" id="ARBA00023163"/>
    </source>
</evidence>
<dbReference type="InterPro" id="IPR014327">
    <property type="entry name" value="RNA_pol_sigma70_bacteroid"/>
</dbReference>
<comment type="caution">
    <text evidence="7">The sequence shown here is derived from an EMBL/GenBank/DDBJ whole genome shotgun (WGS) entry which is preliminary data.</text>
</comment>
<dbReference type="InterPro" id="IPR013325">
    <property type="entry name" value="RNA_pol_sigma_r2"/>
</dbReference>
<proteinExistence type="inferred from homology"/>
<dbReference type="RefSeq" id="WP_136901962.1">
    <property type="nucleotide sequence ID" value="NZ_SUME01000005.1"/>
</dbReference>
<protein>
    <submittedName>
        <fullName evidence="7">RNA polymerase sigma-70 factor</fullName>
    </submittedName>
</protein>
<dbReference type="SUPFAM" id="SSF88946">
    <property type="entry name" value="Sigma2 domain of RNA polymerase sigma factors"/>
    <property type="match status" value="1"/>
</dbReference>
<sequence length="203" mass="23872">MNNTPAYRVSRALANEELLLAQIAKGDVKAFGLVYDHYYSRIYTFVLRLMKSDVLAEEVTQETFLKFWRQGYKLKNVKSLEGFLVTISRNRTLDLLRKAKLEIKAARHYHEDWSEANNETEESLILKETQQIIQEAIELLPRQQKQVYELCHQEGLKYEEVAKRLNLSVLTVQSYMKLALKNLRKQLANRTDLMVLLTIFKLF</sequence>
<dbReference type="NCBIfam" id="TIGR02985">
    <property type="entry name" value="Sig70_bacteroi1"/>
    <property type="match status" value="1"/>
</dbReference>
<dbReference type="Proteomes" id="UP000306808">
    <property type="component" value="Unassembled WGS sequence"/>
</dbReference>
<evidence type="ECO:0000256" key="2">
    <source>
        <dbReference type="ARBA" id="ARBA00023015"/>
    </source>
</evidence>
<dbReference type="CDD" id="cd06171">
    <property type="entry name" value="Sigma70_r4"/>
    <property type="match status" value="1"/>
</dbReference>
<evidence type="ECO:0000259" key="6">
    <source>
        <dbReference type="Pfam" id="PF08281"/>
    </source>
</evidence>
<organism evidence="7 8">
    <name type="scientific">Sphingobacterium olei</name>
    <dbReference type="NCBI Taxonomy" id="2571155"/>
    <lineage>
        <taxon>Bacteria</taxon>
        <taxon>Pseudomonadati</taxon>
        <taxon>Bacteroidota</taxon>
        <taxon>Sphingobacteriia</taxon>
        <taxon>Sphingobacteriales</taxon>
        <taxon>Sphingobacteriaceae</taxon>
        <taxon>Sphingobacterium</taxon>
    </lineage>
</organism>
<dbReference type="GO" id="GO:0016987">
    <property type="term" value="F:sigma factor activity"/>
    <property type="evidence" value="ECO:0007669"/>
    <property type="project" value="UniProtKB-KW"/>
</dbReference>
<dbReference type="SUPFAM" id="SSF88659">
    <property type="entry name" value="Sigma3 and sigma4 domains of RNA polymerase sigma factors"/>
    <property type="match status" value="1"/>
</dbReference>
<dbReference type="OrthoDB" id="799938at2"/>
<evidence type="ECO:0000256" key="1">
    <source>
        <dbReference type="ARBA" id="ARBA00010641"/>
    </source>
</evidence>
<dbReference type="EMBL" id="SUME01000005">
    <property type="protein sequence ID" value="TJZ60021.1"/>
    <property type="molecule type" value="Genomic_DNA"/>
</dbReference>
<dbReference type="InterPro" id="IPR013249">
    <property type="entry name" value="RNA_pol_sigma70_r4_t2"/>
</dbReference>
<dbReference type="PANTHER" id="PTHR43133">
    <property type="entry name" value="RNA POLYMERASE ECF-TYPE SIGMA FACTO"/>
    <property type="match status" value="1"/>
</dbReference>
<evidence type="ECO:0000259" key="5">
    <source>
        <dbReference type="Pfam" id="PF04542"/>
    </source>
</evidence>
<dbReference type="InterPro" id="IPR014284">
    <property type="entry name" value="RNA_pol_sigma-70_dom"/>
</dbReference>
<dbReference type="InterPro" id="IPR013324">
    <property type="entry name" value="RNA_pol_sigma_r3/r4-like"/>
</dbReference>
<dbReference type="InterPro" id="IPR039425">
    <property type="entry name" value="RNA_pol_sigma-70-like"/>
</dbReference>
<keyword evidence="8" id="KW-1185">Reference proteome</keyword>
<dbReference type="Pfam" id="PF04542">
    <property type="entry name" value="Sigma70_r2"/>
    <property type="match status" value="1"/>
</dbReference>
<dbReference type="GO" id="GO:0003677">
    <property type="term" value="F:DNA binding"/>
    <property type="evidence" value="ECO:0007669"/>
    <property type="project" value="InterPro"/>
</dbReference>
<dbReference type="PANTHER" id="PTHR43133:SF46">
    <property type="entry name" value="RNA POLYMERASE SIGMA-70 FACTOR ECF SUBFAMILY"/>
    <property type="match status" value="1"/>
</dbReference>
<feature type="domain" description="RNA polymerase sigma-70 region 2" evidence="5">
    <location>
        <begin position="35"/>
        <end position="100"/>
    </location>
</feature>
<gene>
    <name evidence="7" type="ORF">FAZ15_14140</name>
</gene>
<evidence type="ECO:0000256" key="3">
    <source>
        <dbReference type="ARBA" id="ARBA00023082"/>
    </source>
</evidence>
<dbReference type="InterPro" id="IPR007627">
    <property type="entry name" value="RNA_pol_sigma70_r2"/>
</dbReference>
<keyword evidence="4" id="KW-0804">Transcription</keyword>
<keyword evidence="3" id="KW-0731">Sigma factor</keyword>
<dbReference type="GO" id="GO:0006352">
    <property type="term" value="P:DNA-templated transcription initiation"/>
    <property type="evidence" value="ECO:0007669"/>
    <property type="project" value="InterPro"/>
</dbReference>
<comment type="similarity">
    <text evidence="1">Belongs to the sigma-70 factor family. ECF subfamily.</text>
</comment>